<dbReference type="GO" id="GO:0005634">
    <property type="term" value="C:nucleus"/>
    <property type="evidence" value="ECO:0007669"/>
    <property type="project" value="EnsemblMetazoa"/>
</dbReference>
<keyword evidence="13" id="KW-1185">Reference proteome</keyword>
<dbReference type="OrthoDB" id="16120at2759"/>
<evidence type="ECO:0000256" key="8">
    <source>
        <dbReference type="ARBA" id="ARBA00044786"/>
    </source>
</evidence>
<evidence type="ECO:0000256" key="6">
    <source>
        <dbReference type="ARBA" id="ARBA00023110"/>
    </source>
</evidence>
<feature type="compositionally biased region" description="Low complexity" evidence="11">
    <location>
        <begin position="353"/>
        <end position="382"/>
    </location>
</feature>
<evidence type="ECO:0000256" key="5">
    <source>
        <dbReference type="ARBA" id="ARBA00022490"/>
    </source>
</evidence>
<dbReference type="GeneID" id="6497010"/>
<dbReference type="AlphaFoldDB" id="B3MNW6"/>
<keyword evidence="7 10" id="KW-0413">Isomerase</keyword>
<dbReference type="PANTHER" id="PTHR10012">
    <property type="entry name" value="SERINE/THREONINE-PROTEIN PHOSPHATASE 2A REGULATORY SUBUNIT B"/>
    <property type="match status" value="1"/>
</dbReference>
<reference evidence="12 13" key="1">
    <citation type="journal article" date="2007" name="Nature">
        <title>Evolution of genes and genomes on the Drosophila phylogeny.</title>
        <authorList>
            <consortium name="Drosophila 12 Genomes Consortium"/>
            <person name="Clark A.G."/>
            <person name="Eisen M.B."/>
            <person name="Smith D.R."/>
            <person name="Bergman C.M."/>
            <person name="Oliver B."/>
            <person name="Markow T.A."/>
            <person name="Kaufman T.C."/>
            <person name="Kellis M."/>
            <person name="Gelbart W."/>
            <person name="Iyer V.N."/>
            <person name="Pollard D.A."/>
            <person name="Sackton T.B."/>
            <person name="Larracuente A.M."/>
            <person name="Singh N.D."/>
            <person name="Abad J.P."/>
            <person name="Abt D.N."/>
            <person name="Adryan B."/>
            <person name="Aguade M."/>
            <person name="Akashi H."/>
            <person name="Anderson W.W."/>
            <person name="Aquadro C.F."/>
            <person name="Ardell D.H."/>
            <person name="Arguello R."/>
            <person name="Artieri C.G."/>
            <person name="Barbash D.A."/>
            <person name="Barker D."/>
            <person name="Barsanti P."/>
            <person name="Batterham P."/>
            <person name="Batzoglou S."/>
            <person name="Begun D."/>
            <person name="Bhutkar A."/>
            <person name="Blanco E."/>
            <person name="Bosak S.A."/>
            <person name="Bradley R.K."/>
            <person name="Brand A.D."/>
            <person name="Brent M.R."/>
            <person name="Brooks A.N."/>
            <person name="Brown R.H."/>
            <person name="Butlin R.K."/>
            <person name="Caggese C."/>
            <person name="Calvi B.R."/>
            <person name="Bernardo de Carvalho A."/>
            <person name="Caspi A."/>
            <person name="Castrezana S."/>
            <person name="Celniker S.E."/>
            <person name="Chang J.L."/>
            <person name="Chapple C."/>
            <person name="Chatterji S."/>
            <person name="Chinwalla A."/>
            <person name="Civetta A."/>
            <person name="Clifton S.W."/>
            <person name="Comeron J.M."/>
            <person name="Costello J.C."/>
            <person name="Coyne J.A."/>
            <person name="Daub J."/>
            <person name="David R.G."/>
            <person name="Delcher A.L."/>
            <person name="Delehaunty K."/>
            <person name="Do C.B."/>
            <person name="Ebling H."/>
            <person name="Edwards K."/>
            <person name="Eickbush T."/>
            <person name="Evans J.D."/>
            <person name="Filipski A."/>
            <person name="Findeiss S."/>
            <person name="Freyhult E."/>
            <person name="Fulton L."/>
            <person name="Fulton R."/>
            <person name="Garcia A.C."/>
            <person name="Gardiner A."/>
            <person name="Garfield D.A."/>
            <person name="Garvin B.E."/>
            <person name="Gibson G."/>
            <person name="Gilbert D."/>
            <person name="Gnerre S."/>
            <person name="Godfrey J."/>
            <person name="Good R."/>
            <person name="Gotea V."/>
            <person name="Gravely B."/>
            <person name="Greenberg A.J."/>
            <person name="Griffiths-Jones S."/>
            <person name="Gross S."/>
            <person name="Guigo R."/>
            <person name="Gustafson E.A."/>
            <person name="Haerty W."/>
            <person name="Hahn M.W."/>
            <person name="Halligan D.L."/>
            <person name="Halpern A.L."/>
            <person name="Halter G.M."/>
            <person name="Han M.V."/>
            <person name="Heger A."/>
            <person name="Hillier L."/>
            <person name="Hinrichs A.S."/>
            <person name="Holmes I."/>
            <person name="Hoskins R.A."/>
            <person name="Hubisz M.J."/>
            <person name="Hultmark D."/>
            <person name="Huntley M.A."/>
            <person name="Jaffe D.B."/>
            <person name="Jagadeeshan S."/>
            <person name="Jeck W.R."/>
            <person name="Johnson J."/>
            <person name="Jones C.D."/>
            <person name="Jordan W.C."/>
            <person name="Karpen G.H."/>
            <person name="Kataoka E."/>
            <person name="Keightley P.D."/>
            <person name="Kheradpour P."/>
            <person name="Kirkness E.F."/>
            <person name="Koerich L.B."/>
            <person name="Kristiansen K."/>
            <person name="Kudrna D."/>
            <person name="Kulathinal R.J."/>
            <person name="Kumar S."/>
            <person name="Kwok R."/>
            <person name="Lander E."/>
            <person name="Langley C.H."/>
            <person name="Lapoint R."/>
            <person name="Lazzaro B.P."/>
            <person name="Lee S.J."/>
            <person name="Levesque L."/>
            <person name="Li R."/>
            <person name="Lin C.F."/>
            <person name="Lin M.F."/>
            <person name="Lindblad-Toh K."/>
            <person name="Llopart A."/>
            <person name="Long M."/>
            <person name="Low L."/>
            <person name="Lozovsky E."/>
            <person name="Lu J."/>
            <person name="Luo M."/>
            <person name="Machado C.A."/>
            <person name="Makalowski W."/>
            <person name="Marzo M."/>
            <person name="Matsuda M."/>
            <person name="Matzkin L."/>
            <person name="McAllister B."/>
            <person name="McBride C.S."/>
            <person name="McKernan B."/>
            <person name="McKernan K."/>
            <person name="Mendez-Lago M."/>
            <person name="Minx P."/>
            <person name="Mollenhauer M.U."/>
            <person name="Montooth K."/>
            <person name="Mount S.M."/>
            <person name="Mu X."/>
            <person name="Myers E."/>
            <person name="Negre B."/>
            <person name="Newfeld S."/>
            <person name="Nielsen R."/>
            <person name="Noor M.A."/>
            <person name="O'Grady P."/>
            <person name="Pachter L."/>
            <person name="Papaceit M."/>
            <person name="Parisi M.J."/>
            <person name="Parisi M."/>
            <person name="Parts L."/>
            <person name="Pedersen J.S."/>
            <person name="Pesole G."/>
            <person name="Phillippy A.M."/>
            <person name="Ponting C.P."/>
            <person name="Pop M."/>
            <person name="Porcelli D."/>
            <person name="Powell J.R."/>
            <person name="Prohaska S."/>
            <person name="Pruitt K."/>
            <person name="Puig M."/>
            <person name="Quesneville H."/>
            <person name="Ram K.R."/>
            <person name="Rand D."/>
            <person name="Rasmussen M.D."/>
            <person name="Reed L.K."/>
            <person name="Reenan R."/>
            <person name="Reily A."/>
            <person name="Remington K.A."/>
            <person name="Rieger T.T."/>
            <person name="Ritchie M.G."/>
            <person name="Robin C."/>
            <person name="Rogers Y.H."/>
            <person name="Rohde C."/>
            <person name="Rozas J."/>
            <person name="Rubenfield M.J."/>
            <person name="Ruiz A."/>
            <person name="Russo S."/>
            <person name="Salzberg S.L."/>
            <person name="Sanchez-Gracia A."/>
            <person name="Saranga D.J."/>
            <person name="Sato H."/>
            <person name="Schaeffer S.W."/>
            <person name="Schatz M.C."/>
            <person name="Schlenke T."/>
            <person name="Schwartz R."/>
            <person name="Segarra C."/>
            <person name="Singh R.S."/>
            <person name="Sirot L."/>
            <person name="Sirota M."/>
            <person name="Sisneros N.B."/>
            <person name="Smith C.D."/>
            <person name="Smith T.F."/>
            <person name="Spieth J."/>
            <person name="Stage D.E."/>
            <person name="Stark A."/>
            <person name="Stephan W."/>
            <person name="Strausberg R.L."/>
            <person name="Strempel S."/>
            <person name="Sturgill D."/>
            <person name="Sutton G."/>
            <person name="Sutton G.G."/>
            <person name="Tao W."/>
            <person name="Teichmann S."/>
            <person name="Tobari Y.N."/>
            <person name="Tomimura Y."/>
            <person name="Tsolas J.M."/>
            <person name="Valente V.L."/>
            <person name="Venter E."/>
            <person name="Venter J.C."/>
            <person name="Vicario S."/>
            <person name="Vieira F.G."/>
            <person name="Vilella A.J."/>
            <person name="Villasante A."/>
            <person name="Walenz B."/>
            <person name="Wang J."/>
            <person name="Wasserman M."/>
            <person name="Watts T."/>
            <person name="Wilson D."/>
            <person name="Wilson R.K."/>
            <person name="Wing R.A."/>
            <person name="Wolfner M.F."/>
            <person name="Wong A."/>
            <person name="Wong G.K."/>
            <person name="Wu C.I."/>
            <person name="Wu G."/>
            <person name="Yamamoto D."/>
            <person name="Yang H.P."/>
            <person name="Yang S.P."/>
            <person name="Yorke J.A."/>
            <person name="Yoshida K."/>
            <person name="Zdobnov E."/>
            <person name="Zhang P."/>
            <person name="Zhang Y."/>
            <person name="Zimin A.V."/>
            <person name="Baldwin J."/>
            <person name="Abdouelleil A."/>
            <person name="Abdulkadir J."/>
            <person name="Abebe A."/>
            <person name="Abera B."/>
            <person name="Abreu J."/>
            <person name="Acer S.C."/>
            <person name="Aftuck L."/>
            <person name="Alexander A."/>
            <person name="An P."/>
            <person name="Anderson E."/>
            <person name="Anderson S."/>
            <person name="Arachi H."/>
            <person name="Azer M."/>
            <person name="Bachantsang P."/>
            <person name="Barry A."/>
            <person name="Bayul T."/>
            <person name="Berlin A."/>
            <person name="Bessette D."/>
            <person name="Bloom T."/>
            <person name="Blye J."/>
            <person name="Boguslavskiy L."/>
            <person name="Bonnet C."/>
            <person name="Boukhgalter B."/>
            <person name="Bourzgui I."/>
            <person name="Brown A."/>
            <person name="Cahill P."/>
            <person name="Channer S."/>
            <person name="Cheshatsang Y."/>
            <person name="Chuda L."/>
            <person name="Citroen M."/>
            <person name="Collymore A."/>
            <person name="Cooke P."/>
            <person name="Costello M."/>
            <person name="D'Aco K."/>
            <person name="Daza R."/>
            <person name="De Haan G."/>
            <person name="DeGray S."/>
            <person name="DeMaso C."/>
            <person name="Dhargay N."/>
            <person name="Dooley K."/>
            <person name="Dooley E."/>
            <person name="Doricent M."/>
            <person name="Dorje P."/>
            <person name="Dorjee K."/>
            <person name="Dupes A."/>
            <person name="Elong R."/>
            <person name="Falk J."/>
            <person name="Farina A."/>
            <person name="Faro S."/>
            <person name="Ferguson D."/>
            <person name="Fisher S."/>
            <person name="Foley C.D."/>
            <person name="Franke A."/>
            <person name="Friedrich D."/>
            <person name="Gadbois L."/>
            <person name="Gearin G."/>
            <person name="Gearin C.R."/>
            <person name="Giannoukos G."/>
            <person name="Goode T."/>
            <person name="Graham J."/>
            <person name="Grandbois E."/>
            <person name="Grewal S."/>
            <person name="Gyaltsen K."/>
            <person name="Hafez N."/>
            <person name="Hagos B."/>
            <person name="Hall J."/>
            <person name="Henson C."/>
            <person name="Hollinger A."/>
            <person name="Honan T."/>
            <person name="Huard M.D."/>
            <person name="Hughes L."/>
            <person name="Hurhula B."/>
            <person name="Husby M.E."/>
            <person name="Kamat A."/>
            <person name="Kanga B."/>
            <person name="Kashin S."/>
            <person name="Khazanovich D."/>
            <person name="Kisner P."/>
            <person name="Lance K."/>
            <person name="Lara M."/>
            <person name="Lee W."/>
            <person name="Lennon N."/>
            <person name="Letendre F."/>
            <person name="LeVine R."/>
            <person name="Lipovsky A."/>
            <person name="Liu X."/>
            <person name="Liu J."/>
            <person name="Liu S."/>
            <person name="Lokyitsang T."/>
            <person name="Lokyitsang Y."/>
            <person name="Lubonja R."/>
            <person name="Lui A."/>
            <person name="MacDonald P."/>
            <person name="Magnisalis V."/>
            <person name="Maru K."/>
            <person name="Matthews C."/>
            <person name="McCusker W."/>
            <person name="McDonough S."/>
            <person name="Mehta T."/>
            <person name="Meldrim J."/>
            <person name="Meneus L."/>
            <person name="Mihai O."/>
            <person name="Mihalev A."/>
            <person name="Mihova T."/>
            <person name="Mittelman R."/>
            <person name="Mlenga V."/>
            <person name="Montmayeur A."/>
            <person name="Mulrain L."/>
            <person name="Navidi A."/>
            <person name="Naylor J."/>
            <person name="Negash T."/>
            <person name="Nguyen T."/>
            <person name="Nguyen N."/>
            <person name="Nicol R."/>
            <person name="Norbu C."/>
            <person name="Norbu N."/>
            <person name="Novod N."/>
            <person name="O'Neill B."/>
            <person name="Osman S."/>
            <person name="Markiewicz E."/>
            <person name="Oyono O.L."/>
            <person name="Patti C."/>
            <person name="Phunkhang P."/>
            <person name="Pierre F."/>
            <person name="Priest M."/>
            <person name="Raghuraman S."/>
            <person name="Rege F."/>
            <person name="Reyes R."/>
            <person name="Rise C."/>
            <person name="Rogov P."/>
            <person name="Ross K."/>
            <person name="Ryan E."/>
            <person name="Settipalli S."/>
            <person name="Shea T."/>
            <person name="Sherpa N."/>
            <person name="Shi L."/>
            <person name="Shih D."/>
            <person name="Sparrow T."/>
            <person name="Spaulding J."/>
            <person name="Stalker J."/>
            <person name="Stange-Thomann N."/>
            <person name="Stavropoulos S."/>
            <person name="Stone C."/>
            <person name="Strader C."/>
            <person name="Tesfaye S."/>
            <person name="Thomson T."/>
            <person name="Thoulutsang Y."/>
            <person name="Thoulutsang D."/>
            <person name="Topham K."/>
            <person name="Topping I."/>
            <person name="Tsamla T."/>
            <person name="Vassiliev H."/>
            <person name="Vo A."/>
            <person name="Wangchuk T."/>
            <person name="Wangdi T."/>
            <person name="Weiand M."/>
            <person name="Wilkinson J."/>
            <person name="Wilson A."/>
            <person name="Yadav S."/>
            <person name="Young G."/>
            <person name="Yu Q."/>
            <person name="Zembek L."/>
            <person name="Zhong D."/>
            <person name="Zimmer A."/>
            <person name="Zwirko Z."/>
            <person name="Jaffe D.B."/>
            <person name="Alvarez P."/>
            <person name="Brockman W."/>
            <person name="Butler J."/>
            <person name="Chin C."/>
            <person name="Gnerre S."/>
            <person name="Grabherr M."/>
            <person name="Kleber M."/>
            <person name="Mauceli E."/>
            <person name="MacCallum I."/>
        </authorList>
    </citation>
    <scope>NUCLEOTIDE SEQUENCE [LARGE SCALE GENOMIC DNA]</scope>
    <source>
        <strain evidence="13">Tucson 14024-0371.13</strain>
    </source>
</reference>
<dbReference type="EC" id="5.2.1.8" evidence="4 10"/>
<evidence type="ECO:0000256" key="1">
    <source>
        <dbReference type="ARBA" id="ARBA00000971"/>
    </source>
</evidence>
<dbReference type="InParanoid" id="B3MNW6"/>
<dbReference type="GO" id="GO:0008160">
    <property type="term" value="F:protein tyrosine phosphatase activator activity"/>
    <property type="evidence" value="ECO:0007669"/>
    <property type="project" value="TreeGrafter"/>
</dbReference>
<dbReference type="FunFam" id="1.20.120.1150:FF:000002">
    <property type="entry name" value="Serine/threonine-protein phosphatase 2A activator"/>
    <property type="match status" value="1"/>
</dbReference>
<dbReference type="GO" id="GO:0007052">
    <property type="term" value="P:mitotic spindle organization"/>
    <property type="evidence" value="ECO:0007669"/>
    <property type="project" value="TreeGrafter"/>
</dbReference>
<name>B3MNW6_DROAN</name>
<evidence type="ECO:0000256" key="9">
    <source>
        <dbReference type="ARBA" id="ARBA00044820"/>
    </source>
</evidence>
<dbReference type="Proteomes" id="UP000007801">
    <property type="component" value="Unassembled WGS sequence"/>
</dbReference>
<feature type="compositionally biased region" description="Pro residues" evidence="11">
    <location>
        <begin position="343"/>
        <end position="352"/>
    </location>
</feature>
<evidence type="ECO:0000256" key="10">
    <source>
        <dbReference type="RuleBase" id="RU361210"/>
    </source>
</evidence>
<protein>
    <recommendedName>
        <fullName evidence="8 10">Serine/threonine-protein phosphatase 2A activator</fullName>
        <ecNumber evidence="4 10">5.2.1.8</ecNumber>
    </recommendedName>
    <alternativeName>
        <fullName evidence="9 10">Phosphotyrosyl phosphatase activator</fullName>
    </alternativeName>
</protein>
<comment type="subcellular location">
    <subcellularLocation>
        <location evidence="2 10">Cytoplasm</location>
    </subcellularLocation>
</comment>
<dbReference type="OMA" id="SWIKINA"/>
<gene>
    <name evidence="12" type="primary">Dana\GF14182</name>
    <name evidence="12" type="synonym">dana_GLEANR_14942</name>
    <name evidence="12" type="ORF">GF14182</name>
</gene>
<dbReference type="InterPro" id="IPR004327">
    <property type="entry name" value="Phstyr_phstse_ac"/>
</dbReference>
<dbReference type="EMBL" id="CH902620">
    <property type="protein sequence ID" value="EDV32153.1"/>
    <property type="molecule type" value="Genomic_DNA"/>
</dbReference>
<sequence>MAAANVPPAGKMPATTKRVQNIGDLALWQRSRAYHDLIGYINGTSSAIQGIKTTDEMYESEMLKKLLELFESLESLVAKHPPLEQPQRFGNKAYRDFAQDMREQMPSWLEELLTPGKQRYHSELLQYLLESFGNATRIDYGTGHELSFMFFLCSLFKAEILQEQDIVSAALRVFNRYLEFARQLQRTYNMEPAGSQGVWSLDDFQFVPFIWGSAQLAVNSPFDPSKFVDEQVISDYKDQFMFIGCIDYICKVKTGHFGEHSNQLWSITDVPSWVKINAGLVKMYQKEILSKFPVIQHVYFGELMSFETVSPGTTISNARLGHVAPPPSKRICIGTPGLLPPVPATVSAPPPAEALASDNVGDSSSESSDSSVVLRASTSSASLVAEGSGDKSHKPAPVGEAAKEQAAE</sequence>
<comment type="function">
    <text evidence="10">PPIases accelerate the folding of proteins. It catalyzes the cis-trans isomerization of proline imidic peptide bonds in oligopeptides.</text>
</comment>
<feature type="region of interest" description="Disordered" evidence="11">
    <location>
        <begin position="343"/>
        <end position="408"/>
    </location>
</feature>
<evidence type="ECO:0000313" key="12">
    <source>
        <dbReference type="EMBL" id="EDV32153.1"/>
    </source>
</evidence>
<dbReference type="STRING" id="7217.B3MNW6"/>
<dbReference type="SMR" id="B3MNW6"/>
<dbReference type="GO" id="GO:1904785">
    <property type="term" value="P:regulation of asymmetric protein localization involved in cell fate determination"/>
    <property type="evidence" value="ECO:0007669"/>
    <property type="project" value="EnsemblMetazoa"/>
</dbReference>
<evidence type="ECO:0000256" key="3">
    <source>
        <dbReference type="ARBA" id="ARBA00011019"/>
    </source>
</evidence>
<dbReference type="Gene3D" id="1.20.120.1150">
    <property type="match status" value="1"/>
</dbReference>
<dbReference type="FunCoup" id="B3MNW6">
    <property type="interactions" value="1638"/>
</dbReference>
<dbReference type="KEGG" id="dan:6497010"/>
<dbReference type="SUPFAM" id="SSF140984">
    <property type="entry name" value="PTPA-like"/>
    <property type="match status" value="1"/>
</dbReference>
<dbReference type="CTD" id="5524"/>
<dbReference type="GO" id="GO:0000159">
    <property type="term" value="C:protein phosphatase type 2A complex"/>
    <property type="evidence" value="ECO:0007669"/>
    <property type="project" value="TreeGrafter"/>
</dbReference>
<accession>B3MNW6</accession>
<dbReference type="PANTHER" id="PTHR10012:SF0">
    <property type="entry name" value="SERINE_THREONINE-PROTEIN PHOSPHATASE 2A ACTIVATOR"/>
    <property type="match status" value="1"/>
</dbReference>
<comment type="catalytic activity">
    <reaction evidence="1 10">
        <text>[protein]-peptidylproline (omega=180) = [protein]-peptidylproline (omega=0)</text>
        <dbReference type="Rhea" id="RHEA:16237"/>
        <dbReference type="Rhea" id="RHEA-COMP:10747"/>
        <dbReference type="Rhea" id="RHEA-COMP:10748"/>
        <dbReference type="ChEBI" id="CHEBI:83833"/>
        <dbReference type="ChEBI" id="CHEBI:83834"/>
        <dbReference type="EC" id="5.2.1.8"/>
    </reaction>
</comment>
<evidence type="ECO:0000256" key="2">
    <source>
        <dbReference type="ARBA" id="ARBA00004496"/>
    </source>
</evidence>
<dbReference type="InterPro" id="IPR043170">
    <property type="entry name" value="PTPA_C_lid"/>
</dbReference>
<organism evidence="12 13">
    <name type="scientific">Drosophila ananassae</name>
    <name type="common">Fruit fly</name>
    <dbReference type="NCBI Taxonomy" id="7217"/>
    <lineage>
        <taxon>Eukaryota</taxon>
        <taxon>Metazoa</taxon>
        <taxon>Ecdysozoa</taxon>
        <taxon>Arthropoda</taxon>
        <taxon>Hexapoda</taxon>
        <taxon>Insecta</taxon>
        <taxon>Pterygota</taxon>
        <taxon>Neoptera</taxon>
        <taxon>Endopterygota</taxon>
        <taxon>Diptera</taxon>
        <taxon>Brachycera</taxon>
        <taxon>Muscomorpha</taxon>
        <taxon>Ephydroidea</taxon>
        <taxon>Drosophilidae</taxon>
        <taxon>Drosophila</taxon>
        <taxon>Sophophora</taxon>
    </lineage>
</organism>
<keyword evidence="5 10" id="KW-0963">Cytoplasm</keyword>
<evidence type="ECO:0000256" key="11">
    <source>
        <dbReference type="SAM" id="MobiDB-lite"/>
    </source>
</evidence>
<evidence type="ECO:0000313" key="13">
    <source>
        <dbReference type="Proteomes" id="UP000007801"/>
    </source>
</evidence>
<evidence type="ECO:0000256" key="7">
    <source>
        <dbReference type="ARBA" id="ARBA00023235"/>
    </source>
</evidence>
<dbReference type="HOGENOM" id="CLU_030733_5_1_1"/>
<dbReference type="InterPro" id="IPR037218">
    <property type="entry name" value="PTPA_sf"/>
</dbReference>
<dbReference type="Pfam" id="PF03095">
    <property type="entry name" value="PTPA"/>
    <property type="match status" value="1"/>
</dbReference>
<dbReference type="GO" id="GO:0045175">
    <property type="term" value="P:basal protein localization"/>
    <property type="evidence" value="ECO:0007669"/>
    <property type="project" value="EnsemblMetazoa"/>
</dbReference>
<dbReference type="eggNOG" id="KOG2867">
    <property type="taxonomic scope" value="Eukaryota"/>
</dbReference>
<evidence type="ECO:0000256" key="4">
    <source>
        <dbReference type="ARBA" id="ARBA00013194"/>
    </source>
</evidence>
<dbReference type="GO" id="GO:0003755">
    <property type="term" value="F:peptidyl-prolyl cis-trans isomerase activity"/>
    <property type="evidence" value="ECO:0007669"/>
    <property type="project" value="UniProtKB-KW"/>
</dbReference>
<dbReference type="PhylomeDB" id="B3MNW6"/>
<keyword evidence="6 10" id="KW-0697">Rotamase</keyword>
<dbReference type="CDD" id="cd04087">
    <property type="entry name" value="PTPA"/>
    <property type="match status" value="1"/>
</dbReference>
<dbReference type="GO" id="GO:0005737">
    <property type="term" value="C:cytoplasm"/>
    <property type="evidence" value="ECO:0007669"/>
    <property type="project" value="UniProtKB-SubCell"/>
</dbReference>
<comment type="similarity">
    <text evidence="3 10">Belongs to the PTPA-type PPIase family.</text>
</comment>
<proteinExistence type="inferred from homology"/>